<dbReference type="FunFam" id="1.20.1530.20:FF:000015">
    <property type="entry name" value="Na(+)/H(+) antiporter 2"/>
    <property type="match status" value="1"/>
</dbReference>
<feature type="transmembrane region" description="Helical" evidence="12">
    <location>
        <begin position="337"/>
        <end position="357"/>
    </location>
</feature>
<evidence type="ECO:0000256" key="6">
    <source>
        <dbReference type="ARBA" id="ARBA00022989"/>
    </source>
</evidence>
<protein>
    <submittedName>
        <fullName evidence="14">Putative Na/H antiporter</fullName>
    </submittedName>
</protein>
<dbReference type="PANTHER" id="PTHR31382">
    <property type="entry name" value="NA(+)/H(+) ANTIPORTER"/>
    <property type="match status" value="1"/>
</dbReference>
<evidence type="ECO:0000256" key="2">
    <source>
        <dbReference type="ARBA" id="ARBA00005248"/>
    </source>
</evidence>
<evidence type="ECO:0000256" key="4">
    <source>
        <dbReference type="ARBA" id="ARBA00022449"/>
    </source>
</evidence>
<evidence type="ECO:0000256" key="7">
    <source>
        <dbReference type="ARBA" id="ARBA00023053"/>
    </source>
</evidence>
<dbReference type="RefSeq" id="XP_025549872.1">
    <property type="nucleotide sequence ID" value="XM_025700669.1"/>
</dbReference>
<keyword evidence="9 12" id="KW-0472">Membrane</keyword>
<feature type="transmembrane region" description="Helical" evidence="12">
    <location>
        <begin position="257"/>
        <end position="289"/>
    </location>
</feature>
<dbReference type="PANTHER" id="PTHR31382:SF1">
    <property type="entry name" value="SODIUM ION_PROTON EXCHANGER (EUROFUNG)"/>
    <property type="match status" value="1"/>
</dbReference>
<gene>
    <name evidence="14" type="ORF">BO97DRAFT_479067</name>
</gene>
<feature type="transmembrane region" description="Helical" evidence="12">
    <location>
        <begin position="310"/>
        <end position="331"/>
    </location>
</feature>
<dbReference type="EMBL" id="KZ824293">
    <property type="protein sequence ID" value="RAL10718.1"/>
    <property type="molecule type" value="Genomic_DNA"/>
</dbReference>
<evidence type="ECO:0000259" key="13">
    <source>
        <dbReference type="Pfam" id="PF00999"/>
    </source>
</evidence>
<feature type="transmembrane region" description="Helical" evidence="12">
    <location>
        <begin position="219"/>
        <end position="237"/>
    </location>
</feature>
<evidence type="ECO:0000256" key="3">
    <source>
        <dbReference type="ARBA" id="ARBA00022448"/>
    </source>
</evidence>
<feature type="domain" description="Cation/H+ exchanger transmembrane" evidence="13">
    <location>
        <begin position="25"/>
        <end position="436"/>
    </location>
</feature>
<keyword evidence="3" id="KW-0813">Transport</keyword>
<dbReference type="STRING" id="1450537.A0A395HV48"/>
<comment type="subcellular location">
    <subcellularLocation>
        <location evidence="1">Membrane</location>
        <topology evidence="1">Multi-pass membrane protein</topology>
    </subcellularLocation>
</comment>
<dbReference type="OrthoDB" id="5327978at2759"/>
<evidence type="ECO:0000256" key="1">
    <source>
        <dbReference type="ARBA" id="ARBA00004141"/>
    </source>
</evidence>
<proteinExistence type="inferred from homology"/>
<evidence type="ECO:0000256" key="11">
    <source>
        <dbReference type="SAM" id="MobiDB-lite"/>
    </source>
</evidence>
<accession>A0A395HV48</accession>
<dbReference type="GO" id="GO:0036376">
    <property type="term" value="P:sodium ion export across plasma membrane"/>
    <property type="evidence" value="ECO:0007669"/>
    <property type="project" value="InterPro"/>
</dbReference>
<keyword evidence="5 12" id="KW-0812">Transmembrane</keyword>
<feature type="region of interest" description="Disordered" evidence="11">
    <location>
        <begin position="453"/>
        <end position="502"/>
    </location>
</feature>
<keyword evidence="10" id="KW-0739">Sodium transport</keyword>
<dbReference type="Gene3D" id="1.20.1530.20">
    <property type="match status" value="1"/>
</dbReference>
<organism evidence="14 15">
    <name type="scientific">Aspergillus homomorphus (strain CBS 101889)</name>
    <dbReference type="NCBI Taxonomy" id="1450537"/>
    <lineage>
        <taxon>Eukaryota</taxon>
        <taxon>Fungi</taxon>
        <taxon>Dikarya</taxon>
        <taxon>Ascomycota</taxon>
        <taxon>Pezizomycotina</taxon>
        <taxon>Eurotiomycetes</taxon>
        <taxon>Eurotiomycetidae</taxon>
        <taxon>Eurotiales</taxon>
        <taxon>Aspergillaceae</taxon>
        <taxon>Aspergillus</taxon>
        <taxon>Aspergillus subgen. Circumdati</taxon>
    </lineage>
</organism>
<keyword evidence="4" id="KW-0050">Antiport</keyword>
<evidence type="ECO:0000313" key="15">
    <source>
        <dbReference type="Proteomes" id="UP000248961"/>
    </source>
</evidence>
<dbReference type="VEuPathDB" id="FungiDB:BO97DRAFT_479067"/>
<dbReference type="GO" id="GO:0015385">
    <property type="term" value="F:sodium:proton antiporter activity"/>
    <property type="evidence" value="ECO:0007669"/>
    <property type="project" value="InterPro"/>
</dbReference>
<feature type="transmembrane region" description="Helical" evidence="12">
    <location>
        <begin position="418"/>
        <end position="438"/>
    </location>
</feature>
<dbReference type="Proteomes" id="UP000248961">
    <property type="component" value="Unassembled WGS sequence"/>
</dbReference>
<dbReference type="InterPro" id="IPR006153">
    <property type="entry name" value="Cation/H_exchanger_TM"/>
</dbReference>
<feature type="compositionally biased region" description="Polar residues" evidence="11">
    <location>
        <begin position="468"/>
        <end position="484"/>
    </location>
</feature>
<feature type="transmembrane region" description="Helical" evidence="12">
    <location>
        <begin position="35"/>
        <end position="53"/>
    </location>
</feature>
<dbReference type="GeneID" id="37204958"/>
<comment type="similarity">
    <text evidence="2">Belongs to the fungal Na(+)/H(+) exchanger family.</text>
</comment>
<evidence type="ECO:0000256" key="10">
    <source>
        <dbReference type="ARBA" id="ARBA00023201"/>
    </source>
</evidence>
<dbReference type="Pfam" id="PF00999">
    <property type="entry name" value="Na_H_Exchanger"/>
    <property type="match status" value="1"/>
</dbReference>
<keyword evidence="6 12" id="KW-1133">Transmembrane helix</keyword>
<feature type="transmembrane region" description="Helical" evidence="12">
    <location>
        <begin position="369"/>
        <end position="389"/>
    </location>
</feature>
<feature type="transmembrane region" description="Helical" evidence="12">
    <location>
        <begin position="105"/>
        <end position="127"/>
    </location>
</feature>
<evidence type="ECO:0000256" key="5">
    <source>
        <dbReference type="ARBA" id="ARBA00022692"/>
    </source>
</evidence>
<name>A0A395HV48_ASPHC</name>
<reference evidence="14 15" key="1">
    <citation type="submission" date="2018-02" db="EMBL/GenBank/DDBJ databases">
        <title>The genomes of Aspergillus section Nigri reveals drivers in fungal speciation.</title>
        <authorList>
            <consortium name="DOE Joint Genome Institute"/>
            <person name="Vesth T.C."/>
            <person name="Nybo J."/>
            <person name="Theobald S."/>
            <person name="Brandl J."/>
            <person name="Frisvad J.C."/>
            <person name="Nielsen K.F."/>
            <person name="Lyhne E.K."/>
            <person name="Kogle M.E."/>
            <person name="Kuo A."/>
            <person name="Riley R."/>
            <person name="Clum A."/>
            <person name="Nolan M."/>
            <person name="Lipzen A."/>
            <person name="Salamov A."/>
            <person name="Henrissat B."/>
            <person name="Wiebenga A."/>
            <person name="De vries R.P."/>
            <person name="Grigoriev I.V."/>
            <person name="Mortensen U.H."/>
            <person name="Andersen M.R."/>
            <person name="Baker S.E."/>
        </authorList>
    </citation>
    <scope>NUCLEOTIDE SEQUENCE [LARGE SCALE GENOMIC DNA]</scope>
    <source>
        <strain evidence="14 15">CBS 101889</strain>
    </source>
</reference>
<dbReference type="InterPro" id="IPR004712">
    <property type="entry name" value="Na+/H+_antiporter_fungi"/>
</dbReference>
<keyword evidence="8" id="KW-0406">Ion transport</keyword>
<evidence type="ECO:0000313" key="14">
    <source>
        <dbReference type="EMBL" id="RAL10718.1"/>
    </source>
</evidence>
<dbReference type="GO" id="GO:0120029">
    <property type="term" value="P:proton export across plasma membrane"/>
    <property type="evidence" value="ECO:0007669"/>
    <property type="project" value="InterPro"/>
</dbReference>
<evidence type="ECO:0000256" key="8">
    <source>
        <dbReference type="ARBA" id="ARBA00023065"/>
    </source>
</evidence>
<dbReference type="GO" id="GO:0005886">
    <property type="term" value="C:plasma membrane"/>
    <property type="evidence" value="ECO:0007669"/>
    <property type="project" value="InterPro"/>
</dbReference>
<dbReference type="InterPro" id="IPR038770">
    <property type="entry name" value="Na+/solute_symporter_sf"/>
</dbReference>
<sequence>MPTLSLINFNIVCATLGGFISLFGLVSYLFKERLYLSEALISLLAGVVFSPHAANFIRPEEYALGSEQNLEEITMYFTRLVLGVQLVLAGVQLPKRYLQLEWRSLSLLLGPGMAAMWMCSSLVIWAMVPDFPFLHALIVGACITPTDPVLSNSIVKGKFADKHVPRELQRIIVAESGANDGLGYPFLYFGLYLLKYVEMGGEAYGGGAGKAMGLWFYETWAYTVLLSVVYGITVGWISRELLHWAEEHHYVDRESFLVFAIALSLFIVGTCGLIGTDDLLACFVAGNVFTQDDWFRLETMDDSLQPTIDMLLNLAVFMWFGAVCPWSSFLHNNVIPIYRLIFLGILILLLRRMPIVFAMHKYIHQIEHLYQAGFVGFFGPIGVGAIFYLSVCREFLQGITANGAVREDAQKVSEAVDVIVWFLVICSIIVHGLSIPLAKAGYHLPRTISQALSSSATQEQDPIPIGNISFTHSTATRNSEMSQNRGRKRGAATSARDPPQQTVFQIGRPVVPNVSPHEQIGVGGADEPARPVNLVTQVNEAEHAA</sequence>
<dbReference type="GO" id="GO:0042391">
    <property type="term" value="P:regulation of membrane potential"/>
    <property type="evidence" value="ECO:0007669"/>
    <property type="project" value="InterPro"/>
</dbReference>
<feature type="transmembrane region" description="Helical" evidence="12">
    <location>
        <begin position="6"/>
        <end position="28"/>
    </location>
</feature>
<keyword evidence="15" id="KW-1185">Reference proteome</keyword>
<evidence type="ECO:0000256" key="9">
    <source>
        <dbReference type="ARBA" id="ARBA00023136"/>
    </source>
</evidence>
<evidence type="ECO:0000256" key="12">
    <source>
        <dbReference type="SAM" id="Phobius"/>
    </source>
</evidence>
<keyword evidence="7" id="KW-0915">Sodium</keyword>
<dbReference type="AlphaFoldDB" id="A0A395HV48"/>